<evidence type="ECO:0000313" key="2">
    <source>
        <dbReference type="EMBL" id="OAA55984.1"/>
    </source>
</evidence>
<reference evidence="2 3" key="1">
    <citation type="journal article" date="2016" name="Genome Biol. Evol.">
        <title>Divergent and convergent evolution of fungal pathogenicity.</title>
        <authorList>
            <person name="Shang Y."/>
            <person name="Xiao G."/>
            <person name="Zheng P."/>
            <person name="Cen K."/>
            <person name="Zhan S."/>
            <person name="Wang C."/>
        </authorList>
    </citation>
    <scope>NUCLEOTIDE SEQUENCE [LARGE SCALE GENOMIC DNA]</scope>
    <source>
        <strain evidence="2 3">ARSEF 2679</strain>
    </source>
</reference>
<sequence length="254" mass="28207">MEPLKTLIKLWKTDKHIPNDEKIESLLPKKNEQVKSLHGLAMQPDLVSAINLTLSTLHTAWKLLETGICVSDGPDNPEVDREALTTEELLVIAKVVPLFIPEEMALSLQASHPLRKRKHESSDDESENEELTLEEILSMGSADDDAIKIGFFGSSSSARQSKRSRVKSAKSEESEGSADEHDSKSDSKRSARKKSESPNSVVLVGVKAKIKEEDGGKKASKERKERKMLKPKSKSHGRKSEDNAAEDIKEEEED</sequence>
<gene>
    <name evidence="2" type="ORF">ISF_07582</name>
</gene>
<evidence type="ECO:0000313" key="3">
    <source>
        <dbReference type="Proteomes" id="UP000076744"/>
    </source>
</evidence>
<dbReference type="EMBL" id="AZHB01000023">
    <property type="protein sequence ID" value="OAA55984.1"/>
    <property type="molecule type" value="Genomic_DNA"/>
</dbReference>
<dbReference type="GeneID" id="30023874"/>
<feature type="compositionally biased region" description="Acidic residues" evidence="1">
    <location>
        <begin position="243"/>
        <end position="254"/>
    </location>
</feature>
<feature type="compositionally biased region" description="Basic residues" evidence="1">
    <location>
        <begin position="226"/>
        <end position="237"/>
    </location>
</feature>
<dbReference type="Proteomes" id="UP000076744">
    <property type="component" value="Unassembled WGS sequence"/>
</dbReference>
<dbReference type="AlphaFoldDB" id="A0A167NVB3"/>
<comment type="caution">
    <text evidence="2">The sequence shown here is derived from an EMBL/GenBank/DDBJ whole genome shotgun (WGS) entry which is preliminary data.</text>
</comment>
<feature type="compositionally biased region" description="Acidic residues" evidence="1">
    <location>
        <begin position="122"/>
        <end position="131"/>
    </location>
</feature>
<feature type="region of interest" description="Disordered" evidence="1">
    <location>
        <begin position="158"/>
        <end position="254"/>
    </location>
</feature>
<keyword evidence="3" id="KW-1185">Reference proteome</keyword>
<proteinExistence type="predicted"/>
<accession>A0A167NVB3</accession>
<dbReference type="OrthoDB" id="10523636at2759"/>
<organism evidence="2 3">
    <name type="scientific">Cordyceps fumosorosea (strain ARSEF 2679)</name>
    <name type="common">Isaria fumosorosea</name>
    <dbReference type="NCBI Taxonomy" id="1081104"/>
    <lineage>
        <taxon>Eukaryota</taxon>
        <taxon>Fungi</taxon>
        <taxon>Dikarya</taxon>
        <taxon>Ascomycota</taxon>
        <taxon>Pezizomycotina</taxon>
        <taxon>Sordariomycetes</taxon>
        <taxon>Hypocreomycetidae</taxon>
        <taxon>Hypocreales</taxon>
        <taxon>Cordycipitaceae</taxon>
        <taxon>Cordyceps</taxon>
    </lineage>
</organism>
<evidence type="ECO:0000256" key="1">
    <source>
        <dbReference type="SAM" id="MobiDB-lite"/>
    </source>
</evidence>
<feature type="compositionally biased region" description="Basic and acidic residues" evidence="1">
    <location>
        <begin position="209"/>
        <end position="225"/>
    </location>
</feature>
<dbReference type="RefSeq" id="XP_018701495.1">
    <property type="nucleotide sequence ID" value="XM_018851185.1"/>
</dbReference>
<protein>
    <submittedName>
        <fullName evidence="2">Uncharacterized protein</fullName>
    </submittedName>
</protein>
<name>A0A167NVB3_CORFA</name>
<feature type="region of interest" description="Disordered" evidence="1">
    <location>
        <begin position="111"/>
        <end position="131"/>
    </location>
</feature>
<feature type="compositionally biased region" description="Basic and acidic residues" evidence="1">
    <location>
        <begin position="169"/>
        <end position="196"/>
    </location>
</feature>